<evidence type="ECO:0000313" key="2">
    <source>
        <dbReference type="Proteomes" id="UP000281553"/>
    </source>
</evidence>
<accession>A0A3P7L8R3</accession>
<reference evidence="1 2" key="1">
    <citation type="submission" date="2018-11" db="EMBL/GenBank/DDBJ databases">
        <authorList>
            <consortium name="Pathogen Informatics"/>
        </authorList>
    </citation>
    <scope>NUCLEOTIDE SEQUENCE [LARGE SCALE GENOMIC DNA]</scope>
</reference>
<dbReference type="Proteomes" id="UP000281553">
    <property type="component" value="Unassembled WGS sequence"/>
</dbReference>
<dbReference type="Gene3D" id="3.30.40.10">
    <property type="entry name" value="Zinc/RING finger domain, C3HC4 (zinc finger)"/>
    <property type="match status" value="1"/>
</dbReference>
<dbReference type="OrthoDB" id="6161695at2759"/>
<keyword evidence="2" id="KW-1185">Reference proteome</keyword>
<proteinExistence type="predicted"/>
<dbReference type="EMBL" id="UYRU01055187">
    <property type="protein sequence ID" value="VDN12954.1"/>
    <property type="molecule type" value="Genomic_DNA"/>
</dbReference>
<dbReference type="SUPFAM" id="SSF57850">
    <property type="entry name" value="RING/U-box"/>
    <property type="match status" value="1"/>
</dbReference>
<protein>
    <recommendedName>
        <fullName evidence="3">RING-type domain-containing protein</fullName>
    </recommendedName>
</protein>
<evidence type="ECO:0000313" key="1">
    <source>
        <dbReference type="EMBL" id="VDN12954.1"/>
    </source>
</evidence>
<gene>
    <name evidence="1" type="ORF">DILT_LOCUS8785</name>
</gene>
<name>A0A3P7L8R3_DIBLA</name>
<organism evidence="1 2">
    <name type="scientific">Dibothriocephalus latus</name>
    <name type="common">Fish tapeworm</name>
    <name type="synonym">Diphyllobothrium latum</name>
    <dbReference type="NCBI Taxonomy" id="60516"/>
    <lineage>
        <taxon>Eukaryota</taxon>
        <taxon>Metazoa</taxon>
        <taxon>Spiralia</taxon>
        <taxon>Lophotrochozoa</taxon>
        <taxon>Platyhelminthes</taxon>
        <taxon>Cestoda</taxon>
        <taxon>Eucestoda</taxon>
        <taxon>Diphyllobothriidea</taxon>
        <taxon>Diphyllobothriidae</taxon>
        <taxon>Dibothriocephalus</taxon>
    </lineage>
</organism>
<dbReference type="AlphaFoldDB" id="A0A3P7L8R3"/>
<dbReference type="InterPro" id="IPR013083">
    <property type="entry name" value="Znf_RING/FYVE/PHD"/>
</dbReference>
<sequence length="103" mass="12165">MRNPQILPCDHSFCKNPCLLKYPNSTWASCIYCLIEVPASQLQPNYKLAARIREVQRARTRFEFCPLCNKAVEQRIQCEHCMLQVCFTCRNQHMKVVSFTIFY</sequence>
<evidence type="ECO:0008006" key="3">
    <source>
        <dbReference type="Google" id="ProtNLM"/>
    </source>
</evidence>